<dbReference type="InterPro" id="IPR019734">
    <property type="entry name" value="TPR_rpt"/>
</dbReference>
<feature type="domain" description="NACHT" evidence="2">
    <location>
        <begin position="447"/>
        <end position="612"/>
    </location>
</feature>
<feature type="non-terminal residue" evidence="4">
    <location>
        <position position="917"/>
    </location>
</feature>
<dbReference type="PROSITE" id="PS50005">
    <property type="entry name" value="TPR"/>
    <property type="match status" value="1"/>
</dbReference>
<evidence type="ECO:0000259" key="2">
    <source>
        <dbReference type="Pfam" id="PF05729"/>
    </source>
</evidence>
<dbReference type="Pfam" id="PF05729">
    <property type="entry name" value="NACHT"/>
    <property type="match status" value="1"/>
</dbReference>
<dbReference type="InterPro" id="IPR007111">
    <property type="entry name" value="NACHT_NTPase"/>
</dbReference>
<dbReference type="InterPro" id="IPR011990">
    <property type="entry name" value="TPR-like_helical_dom_sf"/>
</dbReference>
<evidence type="ECO:0000259" key="3">
    <source>
        <dbReference type="Pfam" id="PF12770"/>
    </source>
</evidence>
<dbReference type="PRINTS" id="PR00364">
    <property type="entry name" value="DISEASERSIST"/>
</dbReference>
<name>A0ABV8E343_9NOCA</name>
<sequence>MDSVIEVVEHSVDADGSFQVRVHYPADGADHLVRVTDPGSPAVEELLAWYFEQHLRRPFLDGDRRRAAVVALGEYGRDLFAQVFAGEAGFGYQLLRRQGFDGCRIEVVGSAVFHHLHWEAMLDPALNTPVALRVPITRRVERQPIQFELAEPRPTLNILVVTARPDGARDVGYRTISRPLVAALRQAELPVTIEVVRPGTWQALRAHLEAARAKHKGTGWYQLVHFDVHGSFADHTSVRAGAQAGRYTFANGDPTEFEGKRGFLFFETDTVGKADPRTADDVAKLLAEYRVPMAVLNACQSAMQTSHEAALAQQLVEAGVPMVVGMAYSVTVTAAALAMPVLYEHLTRGDHPEDGLRAMRRTLADQPERRGYFDQTLPLDDWVLPVAFRQRAVDLALRPMQAAEEDSFDTREALVGDEPAPEYGFVGRDLDVQGIERMLLTDPDRNQVLVKGMAGAGKSTLLQHLGWWWKRTGLIDQVFAFSFEDRAWTCDQIVREIATRLWPGKVEFAIWDSTSETVKRERVAKALRTRRHLLVIDNLESATAAPAAIPHALPEPEREALREWVARLRAGKSLVVFGSREPETWLATESFGANAYELGGLDPQAASVLADRILDHHHATGYRTDPTQRQALDDLLKLLDGYPLPLEVVLPTLANTPPTVVLEELGTGGAGADPVGLIQSAIEYSHAKLDPTLQTSLALLAPFTAVIPQPEFLADYQQLLAETEPEKDRWGQVDLAAAVEAAVGIGLAAPHEQLRGWVRVVPILPYFLRQALQAHPSWWQAARTAHYRLHASLGQQLQTMLTGTDPGQRATARTATTTSYANLTTALDTALDHELPVLPVLAPVQTLLDQTRQQTAREHLLQHAITRLTTSTNPAIRQELPHLLHRAGMVAQEQRRFDQAEDYYRQALDLKLEFGDR</sequence>
<dbReference type="Gene3D" id="1.25.40.10">
    <property type="entry name" value="Tetratricopeptide repeat domain"/>
    <property type="match status" value="1"/>
</dbReference>
<dbReference type="SUPFAM" id="SSF52540">
    <property type="entry name" value="P-loop containing nucleoside triphosphate hydrolases"/>
    <property type="match status" value="1"/>
</dbReference>
<evidence type="ECO:0000256" key="1">
    <source>
        <dbReference type="PROSITE-ProRule" id="PRU00339"/>
    </source>
</evidence>
<reference evidence="5" key="1">
    <citation type="journal article" date="2019" name="Int. J. Syst. Evol. Microbiol.">
        <title>The Global Catalogue of Microorganisms (GCM) 10K type strain sequencing project: providing services to taxonomists for standard genome sequencing and annotation.</title>
        <authorList>
            <consortium name="The Broad Institute Genomics Platform"/>
            <consortium name="The Broad Institute Genome Sequencing Center for Infectious Disease"/>
            <person name="Wu L."/>
            <person name="Ma J."/>
        </authorList>
    </citation>
    <scope>NUCLEOTIDE SEQUENCE [LARGE SCALE GENOMIC DNA]</scope>
    <source>
        <strain evidence="5">CGMCC 4.7330</strain>
    </source>
</reference>
<dbReference type="Gene3D" id="3.40.50.300">
    <property type="entry name" value="P-loop containing nucleotide triphosphate hydrolases"/>
    <property type="match status" value="1"/>
</dbReference>
<feature type="domain" description="CHAT" evidence="3">
    <location>
        <begin position="101"/>
        <end position="374"/>
    </location>
</feature>
<evidence type="ECO:0000313" key="5">
    <source>
        <dbReference type="Proteomes" id="UP001595696"/>
    </source>
</evidence>
<dbReference type="Pfam" id="PF12770">
    <property type="entry name" value="CHAT"/>
    <property type="match status" value="1"/>
</dbReference>
<keyword evidence="1" id="KW-0802">TPR repeat</keyword>
<dbReference type="InterPro" id="IPR027417">
    <property type="entry name" value="P-loop_NTPase"/>
</dbReference>
<gene>
    <name evidence="4" type="ORF">ACFO0B_28480</name>
</gene>
<comment type="caution">
    <text evidence="4">The sequence shown here is derived from an EMBL/GenBank/DDBJ whole genome shotgun (WGS) entry which is preliminary data.</text>
</comment>
<feature type="repeat" description="TPR" evidence="1">
    <location>
        <begin position="881"/>
        <end position="914"/>
    </location>
</feature>
<dbReference type="RefSeq" id="WP_378616242.1">
    <property type="nucleotide sequence ID" value="NZ_JBHSAX010000023.1"/>
</dbReference>
<evidence type="ECO:0000313" key="4">
    <source>
        <dbReference type="EMBL" id="MFC3965946.1"/>
    </source>
</evidence>
<proteinExistence type="predicted"/>
<dbReference type="InterPro" id="IPR024983">
    <property type="entry name" value="CHAT_dom"/>
</dbReference>
<keyword evidence="5" id="KW-1185">Reference proteome</keyword>
<organism evidence="4 5">
    <name type="scientific">Nocardia jiangsuensis</name>
    <dbReference type="NCBI Taxonomy" id="1691563"/>
    <lineage>
        <taxon>Bacteria</taxon>
        <taxon>Bacillati</taxon>
        <taxon>Actinomycetota</taxon>
        <taxon>Actinomycetes</taxon>
        <taxon>Mycobacteriales</taxon>
        <taxon>Nocardiaceae</taxon>
        <taxon>Nocardia</taxon>
    </lineage>
</organism>
<dbReference type="EMBL" id="JBHSAX010000023">
    <property type="protein sequence ID" value="MFC3965946.1"/>
    <property type="molecule type" value="Genomic_DNA"/>
</dbReference>
<dbReference type="Proteomes" id="UP001595696">
    <property type="component" value="Unassembled WGS sequence"/>
</dbReference>
<accession>A0ABV8E343</accession>
<protein>
    <submittedName>
        <fullName evidence="4">CHAT domain-containing protein</fullName>
    </submittedName>
</protein>